<proteinExistence type="predicted"/>
<dbReference type="Proteomes" id="UP000321408">
    <property type="component" value="Chromosome"/>
</dbReference>
<keyword evidence="4 6" id="KW-1133">Transmembrane helix</keyword>
<feature type="transmembrane region" description="Helical" evidence="6">
    <location>
        <begin position="20"/>
        <end position="39"/>
    </location>
</feature>
<feature type="transmembrane region" description="Helical" evidence="6">
    <location>
        <begin position="452"/>
        <end position="470"/>
    </location>
</feature>
<dbReference type="RefSeq" id="WP_147664182.1">
    <property type="nucleotide sequence ID" value="NZ_CP042905.2"/>
</dbReference>
<feature type="transmembrane region" description="Helical" evidence="6">
    <location>
        <begin position="181"/>
        <end position="200"/>
    </location>
</feature>
<keyword evidence="9" id="KW-1185">Reference proteome</keyword>
<sequence>MDIKERKKMKFKMKFSKNEISVIFVILLLSFINVASLNMMIPSYSAIIADFGEQYSSSIYIPDALSVLIAAFTMVVWGYYTDRLDRNKVIRWGVFLSILGFLLTIFVNSYGLLIVARIITGGGMGFAIPVGISILSDIFPAEERSGLFGFLAIFSSTSNGTGQGLSAFLGPLNILNLGWHFPFLILFGLAVIALFLLAFVKLPEMGSKEESLADLQEFDELQYGYRMSRRALISMMKKRTNRYLIINGLFSIVPGTIIIFSLITTFSHPTDGLLAVLPSEIRIQVSTLMAGVASVGYIVGSIVLSWLGDFLYNKNNKNRAILAFIVNALAVPFCLLMIFFLRPVMLSNMPAYPSEISNDQFGFYVSQTIGAIFTNYPSYIFYVIFSFLGTFLSAGMVTNKNAVMVDVNLPEHRGTATSLFQLTEQLGKSFTLMLTAGLLTILSRIGMGYRELLYISILFWIPSAFLWFLSTKSVVNDIYTKEITLRERSQVSFIDYFFELNMAMDDGIQFVLDGKAQLEKNPKKAEKLISEAIKKFKWIKNKAHKKMMPDIEVRVKLLGEHAKGFQKDLVSALKETPVSDSRLKELAEKINANWPESDLKNIQLLEESAYLKVIEARIGRNFNPIESGLSLQHAIEIYDRVINLCSDRIIEEGIKKLSLDEEELQERIHHLLVKAQKSKSNTELLKTKLSEIVNTVLKEDITRDELSSLFELTTDYNLKMTYVVEDAFGRKMWRKFSRVMGEIDDLFEEYDRWQSQE</sequence>
<reference evidence="8 9" key="1">
    <citation type="journal article" date="2020" name="Nature">
        <title>Isolation of an archaeon at the prokaryote-eukaryote interface.</title>
        <authorList>
            <person name="Imachi H."/>
            <person name="Nobu M.K."/>
            <person name="Nakahara N."/>
            <person name="Morono Y."/>
            <person name="Ogawara M."/>
            <person name="Takaki Y."/>
            <person name="Takano Y."/>
            <person name="Uematsu K."/>
            <person name="Ikuta T."/>
            <person name="Ito M."/>
            <person name="Matsui Y."/>
            <person name="Miyazaki M."/>
            <person name="Murata K."/>
            <person name="Saito Y."/>
            <person name="Sakai S."/>
            <person name="Song C."/>
            <person name="Tasumi E."/>
            <person name="Yamanaka Y."/>
            <person name="Yamaguchi T."/>
            <person name="Kamagata Y."/>
            <person name="Tamaki H."/>
            <person name="Takai K."/>
        </authorList>
    </citation>
    <scope>NUCLEOTIDE SEQUENCE [LARGE SCALE GENOMIC DNA]</scope>
    <source>
        <strain evidence="8 9">MK-D1</strain>
    </source>
</reference>
<protein>
    <submittedName>
        <fullName evidence="8">MFS transporter</fullName>
    </submittedName>
</protein>
<feature type="transmembrane region" description="Helical" evidence="6">
    <location>
        <begin position="243"/>
        <end position="263"/>
    </location>
</feature>
<dbReference type="KEGG" id="psyt:DSAG12_03116"/>
<feature type="transmembrane region" description="Helical" evidence="6">
    <location>
        <begin position="320"/>
        <end position="341"/>
    </location>
</feature>
<evidence type="ECO:0000259" key="7">
    <source>
        <dbReference type="PROSITE" id="PS50850"/>
    </source>
</evidence>
<evidence type="ECO:0000313" key="9">
    <source>
        <dbReference type="Proteomes" id="UP000321408"/>
    </source>
</evidence>
<keyword evidence="5 6" id="KW-0472">Membrane</keyword>
<name>A0A5B9DDU0_9ARCH</name>
<dbReference type="InterPro" id="IPR036259">
    <property type="entry name" value="MFS_trans_sf"/>
</dbReference>
<evidence type="ECO:0000256" key="5">
    <source>
        <dbReference type="ARBA" id="ARBA00023136"/>
    </source>
</evidence>
<gene>
    <name evidence="8" type="ORF">DSAG12_03116</name>
</gene>
<accession>A0A5B9DDU0</accession>
<feature type="transmembrane region" description="Helical" evidence="6">
    <location>
        <begin position="114"/>
        <end position="135"/>
    </location>
</feature>
<dbReference type="AlphaFoldDB" id="A0A5B9DDU0"/>
<keyword evidence="3 6" id="KW-0812">Transmembrane</keyword>
<dbReference type="GO" id="GO:0016020">
    <property type="term" value="C:membrane"/>
    <property type="evidence" value="ECO:0007669"/>
    <property type="project" value="UniProtKB-SubCell"/>
</dbReference>
<evidence type="ECO:0000256" key="4">
    <source>
        <dbReference type="ARBA" id="ARBA00022989"/>
    </source>
</evidence>
<evidence type="ECO:0000256" key="6">
    <source>
        <dbReference type="SAM" id="Phobius"/>
    </source>
</evidence>
<organism evidence="8 9">
    <name type="scientific">Promethearchaeum syntrophicum</name>
    <dbReference type="NCBI Taxonomy" id="2594042"/>
    <lineage>
        <taxon>Archaea</taxon>
        <taxon>Promethearchaeati</taxon>
        <taxon>Promethearchaeota</taxon>
        <taxon>Promethearchaeia</taxon>
        <taxon>Promethearchaeales</taxon>
        <taxon>Promethearchaeaceae</taxon>
        <taxon>Promethearchaeum</taxon>
    </lineage>
</organism>
<dbReference type="PANTHER" id="PTHR23505:SF79">
    <property type="entry name" value="PROTEIN SPINSTER"/>
    <property type="match status" value="1"/>
</dbReference>
<dbReference type="PROSITE" id="PS50850">
    <property type="entry name" value="MFS"/>
    <property type="match status" value="1"/>
</dbReference>
<evidence type="ECO:0000256" key="1">
    <source>
        <dbReference type="ARBA" id="ARBA00004141"/>
    </source>
</evidence>
<feature type="transmembrane region" description="Helical" evidence="6">
    <location>
        <begin position="89"/>
        <end position="108"/>
    </location>
</feature>
<dbReference type="PANTHER" id="PTHR23505">
    <property type="entry name" value="SPINSTER"/>
    <property type="match status" value="1"/>
</dbReference>
<dbReference type="EMBL" id="CP042905">
    <property type="protein sequence ID" value="QEE17284.1"/>
    <property type="molecule type" value="Genomic_DNA"/>
</dbReference>
<feature type="transmembrane region" description="Helical" evidence="6">
    <location>
        <begin position="59"/>
        <end position="80"/>
    </location>
</feature>
<dbReference type="SUPFAM" id="SSF103473">
    <property type="entry name" value="MFS general substrate transporter"/>
    <property type="match status" value="2"/>
</dbReference>
<dbReference type="Pfam" id="PF07690">
    <property type="entry name" value="MFS_1"/>
    <property type="match status" value="1"/>
</dbReference>
<dbReference type="InterPro" id="IPR044770">
    <property type="entry name" value="MFS_spinster-like"/>
</dbReference>
<dbReference type="InterPro" id="IPR011701">
    <property type="entry name" value="MFS"/>
</dbReference>
<dbReference type="GO" id="GO:0022857">
    <property type="term" value="F:transmembrane transporter activity"/>
    <property type="evidence" value="ECO:0007669"/>
    <property type="project" value="InterPro"/>
</dbReference>
<keyword evidence="2" id="KW-0813">Transport</keyword>
<comment type="subcellular location">
    <subcellularLocation>
        <location evidence="1">Membrane</location>
        <topology evidence="1">Multi-pass membrane protein</topology>
    </subcellularLocation>
</comment>
<reference evidence="8 9" key="2">
    <citation type="journal article" date="2024" name="Int. J. Syst. Evol. Microbiol.">
        <title>Promethearchaeum syntrophicum gen. nov., sp. nov., an anaerobic, obligately syntrophic archaeon, the first isolate of the lineage 'Asgard' archaea, and proposal of the new archaeal phylum Promethearchaeota phyl. nov. and kingdom Promethearchaeati regn. nov.</title>
        <authorList>
            <person name="Imachi H."/>
            <person name="Nobu M.K."/>
            <person name="Kato S."/>
            <person name="Takaki Y."/>
            <person name="Miyazaki M."/>
            <person name="Miyata M."/>
            <person name="Ogawara M."/>
            <person name="Saito Y."/>
            <person name="Sakai S."/>
            <person name="Tahara Y.O."/>
            <person name="Takano Y."/>
            <person name="Tasumi E."/>
            <person name="Uematsu K."/>
            <person name="Yoshimura T."/>
            <person name="Itoh T."/>
            <person name="Ohkuma M."/>
            <person name="Takai K."/>
        </authorList>
    </citation>
    <scope>NUCLEOTIDE SEQUENCE [LARGE SCALE GENOMIC DNA]</scope>
    <source>
        <strain evidence="8 9">MK-D1</strain>
    </source>
</reference>
<dbReference type="InterPro" id="IPR020846">
    <property type="entry name" value="MFS_dom"/>
</dbReference>
<feature type="domain" description="Major facilitator superfamily (MFS) profile" evidence="7">
    <location>
        <begin position="22"/>
        <end position="474"/>
    </location>
</feature>
<dbReference type="Gene3D" id="1.20.1250.20">
    <property type="entry name" value="MFS general substrate transporter like domains"/>
    <property type="match status" value="1"/>
</dbReference>
<feature type="transmembrane region" description="Helical" evidence="6">
    <location>
        <begin position="283"/>
        <end position="308"/>
    </location>
</feature>
<evidence type="ECO:0000256" key="3">
    <source>
        <dbReference type="ARBA" id="ARBA00022692"/>
    </source>
</evidence>
<evidence type="ECO:0000256" key="2">
    <source>
        <dbReference type="ARBA" id="ARBA00022448"/>
    </source>
</evidence>
<feature type="transmembrane region" description="Helical" evidence="6">
    <location>
        <begin position="379"/>
        <end position="397"/>
    </location>
</feature>
<dbReference type="GeneID" id="41331087"/>
<feature type="transmembrane region" description="Helical" evidence="6">
    <location>
        <begin position="147"/>
        <end position="169"/>
    </location>
</feature>
<evidence type="ECO:0000313" key="8">
    <source>
        <dbReference type="EMBL" id="QEE17284.1"/>
    </source>
</evidence>